<sequence length="137" mass="15193">MLDSVAYVRNGTFVRSEGKASTPHCNGRPERELHRSERGIYHACVANEPDVIPDPAGNGIATWSNSGPRNFGLQFPKSHANHSIRNERIGGGQRKKTGRPDNLLNPGITARSIVHYPPPRLNKTLLAKYTIRKLAEF</sequence>
<dbReference type="Proteomes" id="UP001558652">
    <property type="component" value="Unassembled WGS sequence"/>
</dbReference>
<evidence type="ECO:0000313" key="2">
    <source>
        <dbReference type="EMBL" id="KAL1140514.1"/>
    </source>
</evidence>
<evidence type="ECO:0000256" key="1">
    <source>
        <dbReference type="SAM" id="MobiDB-lite"/>
    </source>
</evidence>
<dbReference type="EMBL" id="JBFDAA010000001">
    <property type="protein sequence ID" value="KAL1140514.1"/>
    <property type="molecule type" value="Genomic_DNA"/>
</dbReference>
<comment type="caution">
    <text evidence="2">The sequence shown here is derived from an EMBL/GenBank/DDBJ whole genome shotgun (WGS) entry which is preliminary data.</text>
</comment>
<accession>A0ABD0YX40</accession>
<reference evidence="2 3" key="1">
    <citation type="submission" date="2024-07" db="EMBL/GenBank/DDBJ databases">
        <title>Chromosome-level genome assembly of the water stick insect Ranatra chinensis (Heteroptera: Nepidae).</title>
        <authorList>
            <person name="Liu X."/>
        </authorList>
    </citation>
    <scope>NUCLEOTIDE SEQUENCE [LARGE SCALE GENOMIC DNA]</scope>
    <source>
        <strain evidence="2">Cailab_2021Rc</strain>
        <tissue evidence="2">Muscle</tissue>
    </source>
</reference>
<name>A0ABD0YX40_9HEMI</name>
<evidence type="ECO:0000313" key="3">
    <source>
        <dbReference type="Proteomes" id="UP001558652"/>
    </source>
</evidence>
<proteinExistence type="predicted"/>
<gene>
    <name evidence="2" type="ORF">AAG570_000444</name>
</gene>
<protein>
    <recommendedName>
        <fullName evidence="4">Ribosomal protein L2</fullName>
    </recommendedName>
</protein>
<evidence type="ECO:0008006" key="4">
    <source>
        <dbReference type="Google" id="ProtNLM"/>
    </source>
</evidence>
<keyword evidence="3" id="KW-1185">Reference proteome</keyword>
<feature type="region of interest" description="Disordered" evidence="1">
    <location>
        <begin position="76"/>
        <end position="104"/>
    </location>
</feature>
<dbReference type="AlphaFoldDB" id="A0ABD0YX40"/>
<organism evidence="2 3">
    <name type="scientific">Ranatra chinensis</name>
    <dbReference type="NCBI Taxonomy" id="642074"/>
    <lineage>
        <taxon>Eukaryota</taxon>
        <taxon>Metazoa</taxon>
        <taxon>Ecdysozoa</taxon>
        <taxon>Arthropoda</taxon>
        <taxon>Hexapoda</taxon>
        <taxon>Insecta</taxon>
        <taxon>Pterygota</taxon>
        <taxon>Neoptera</taxon>
        <taxon>Paraneoptera</taxon>
        <taxon>Hemiptera</taxon>
        <taxon>Heteroptera</taxon>
        <taxon>Panheteroptera</taxon>
        <taxon>Nepomorpha</taxon>
        <taxon>Nepidae</taxon>
        <taxon>Ranatrinae</taxon>
        <taxon>Ranatra</taxon>
    </lineage>
</organism>